<organism evidence="11 12">
    <name type="scientific">Pteropus alecto</name>
    <name type="common">Black flying fox</name>
    <dbReference type="NCBI Taxonomy" id="9402"/>
    <lineage>
        <taxon>Eukaryota</taxon>
        <taxon>Metazoa</taxon>
        <taxon>Chordata</taxon>
        <taxon>Craniata</taxon>
        <taxon>Vertebrata</taxon>
        <taxon>Euteleostomi</taxon>
        <taxon>Mammalia</taxon>
        <taxon>Eutheria</taxon>
        <taxon>Laurasiatheria</taxon>
        <taxon>Chiroptera</taxon>
        <taxon>Yinpterochiroptera</taxon>
        <taxon>Pteropodoidea</taxon>
        <taxon>Pteropodidae</taxon>
        <taxon>Pteropodinae</taxon>
        <taxon>Pteropus</taxon>
    </lineage>
</organism>
<dbReference type="STRING" id="9402.L5L566"/>
<dbReference type="SUPFAM" id="SSF46689">
    <property type="entry name" value="Homeodomain-like"/>
    <property type="match status" value="1"/>
</dbReference>
<dbReference type="GO" id="GO:0006355">
    <property type="term" value="P:regulation of DNA-templated transcription"/>
    <property type="evidence" value="ECO:0007669"/>
    <property type="project" value="InterPro"/>
</dbReference>
<evidence type="ECO:0000256" key="9">
    <source>
        <dbReference type="SAM" id="MobiDB-lite"/>
    </source>
</evidence>
<keyword evidence="3 8" id="KW-0238">DNA-binding</keyword>
<sequence length="235" mass="26530">MEVTEESTIETSHLTQGTSIMLTSNTGTNKVFVSREGKRKKRSHLPAEAVNILRNWLFEHGFKAYPSGVEKQMLSEQTHLSFMQFSNWFINARRCVLPEMLQQNGDDPNRITIYHRKSKAADVVHGESTNPTIKTKSGPREPENMQRLPLSPLPMAQESGGKLLDPELAPGQKLTPKAQPEEKVEIFSSRLLFISTPEAVSTEEYKDFSGFQLLVDAAVQKAAELELWKKHEPNL</sequence>
<name>L5L566_PTEAL</name>
<proteinExistence type="inferred from homology"/>
<keyword evidence="2" id="KW-0805">Transcription regulation</keyword>
<dbReference type="Pfam" id="PF05920">
    <property type="entry name" value="Homeobox_KN"/>
    <property type="match status" value="1"/>
</dbReference>
<dbReference type="InterPro" id="IPR050224">
    <property type="entry name" value="TALE_homeobox"/>
</dbReference>
<dbReference type="eggNOG" id="KOG0773">
    <property type="taxonomic scope" value="Eukaryota"/>
</dbReference>
<dbReference type="Proteomes" id="UP000010552">
    <property type="component" value="Unassembled WGS sequence"/>
</dbReference>
<evidence type="ECO:0000256" key="2">
    <source>
        <dbReference type="ARBA" id="ARBA00023015"/>
    </source>
</evidence>
<evidence type="ECO:0000256" key="3">
    <source>
        <dbReference type="ARBA" id="ARBA00023125"/>
    </source>
</evidence>
<comment type="similarity">
    <text evidence="7">Belongs to the TALE/TGIF homeobox family.</text>
</comment>
<dbReference type="InParanoid" id="L5L566"/>
<dbReference type="CDD" id="cd00086">
    <property type="entry name" value="homeodomain"/>
    <property type="match status" value="1"/>
</dbReference>
<gene>
    <name evidence="11" type="ORF">PAL_GLEAN10002879</name>
</gene>
<evidence type="ECO:0000313" key="12">
    <source>
        <dbReference type="Proteomes" id="UP000010552"/>
    </source>
</evidence>
<dbReference type="InterPro" id="IPR008422">
    <property type="entry name" value="KN_HD"/>
</dbReference>
<feature type="region of interest" description="Disordered" evidence="9">
    <location>
        <begin position="122"/>
        <end position="147"/>
    </location>
</feature>
<accession>L5L566</accession>
<dbReference type="Gene3D" id="1.10.10.60">
    <property type="entry name" value="Homeodomain-like"/>
    <property type="match status" value="1"/>
</dbReference>
<dbReference type="FunFam" id="1.10.10.60:FF:000059">
    <property type="entry name" value="TGFB-induced factor homeobox 1"/>
    <property type="match status" value="1"/>
</dbReference>
<dbReference type="EMBL" id="KB030335">
    <property type="protein sequence ID" value="ELK18193.1"/>
    <property type="molecule type" value="Genomic_DNA"/>
</dbReference>
<protein>
    <submittedName>
        <fullName evidence="11">Homeobox protein TGIF2LX</fullName>
    </submittedName>
</protein>
<feature type="DNA-binding region" description="Homeobox" evidence="8">
    <location>
        <begin position="38"/>
        <end position="95"/>
    </location>
</feature>
<evidence type="ECO:0000256" key="6">
    <source>
        <dbReference type="ARBA" id="ARBA00023242"/>
    </source>
</evidence>
<comment type="subcellular location">
    <subcellularLocation>
        <location evidence="1 8">Nucleus</location>
    </subcellularLocation>
</comment>
<dbReference type="OrthoDB" id="10056939at2759"/>
<dbReference type="PROSITE" id="PS50071">
    <property type="entry name" value="HOMEOBOX_2"/>
    <property type="match status" value="1"/>
</dbReference>
<dbReference type="SMART" id="SM00389">
    <property type="entry name" value="HOX"/>
    <property type="match status" value="1"/>
</dbReference>
<feature type="domain" description="Homeobox" evidence="10">
    <location>
        <begin position="36"/>
        <end position="94"/>
    </location>
</feature>
<reference evidence="12" key="1">
    <citation type="journal article" date="2013" name="Science">
        <title>Comparative analysis of bat genomes provides insight into the evolution of flight and immunity.</title>
        <authorList>
            <person name="Zhang G."/>
            <person name="Cowled C."/>
            <person name="Shi Z."/>
            <person name="Huang Z."/>
            <person name="Bishop-Lilly K.A."/>
            <person name="Fang X."/>
            <person name="Wynne J.W."/>
            <person name="Xiong Z."/>
            <person name="Baker M.L."/>
            <person name="Zhao W."/>
            <person name="Tachedjian M."/>
            <person name="Zhu Y."/>
            <person name="Zhou P."/>
            <person name="Jiang X."/>
            <person name="Ng J."/>
            <person name="Yang L."/>
            <person name="Wu L."/>
            <person name="Xiao J."/>
            <person name="Feng Y."/>
            <person name="Chen Y."/>
            <person name="Sun X."/>
            <person name="Zhang Y."/>
            <person name="Marsh G.A."/>
            <person name="Crameri G."/>
            <person name="Broder C.C."/>
            <person name="Frey K.G."/>
            <person name="Wang L.F."/>
            <person name="Wang J."/>
        </authorList>
    </citation>
    <scope>NUCLEOTIDE SEQUENCE [LARGE SCALE GENOMIC DNA]</scope>
</reference>
<evidence type="ECO:0000256" key="1">
    <source>
        <dbReference type="ARBA" id="ARBA00004123"/>
    </source>
</evidence>
<evidence type="ECO:0000259" key="10">
    <source>
        <dbReference type="PROSITE" id="PS50071"/>
    </source>
</evidence>
<evidence type="ECO:0000256" key="8">
    <source>
        <dbReference type="PROSITE-ProRule" id="PRU00108"/>
    </source>
</evidence>
<evidence type="ECO:0000256" key="4">
    <source>
        <dbReference type="ARBA" id="ARBA00023155"/>
    </source>
</evidence>
<keyword evidence="12" id="KW-1185">Reference proteome</keyword>
<dbReference type="KEGG" id="pale:102888217"/>
<keyword evidence="6 8" id="KW-0539">Nucleus</keyword>
<dbReference type="GO" id="GO:0005634">
    <property type="term" value="C:nucleus"/>
    <property type="evidence" value="ECO:0007669"/>
    <property type="project" value="UniProtKB-SubCell"/>
</dbReference>
<dbReference type="PANTHER" id="PTHR11850">
    <property type="entry name" value="HOMEOBOX PROTEIN TRANSCRIPTION FACTORS"/>
    <property type="match status" value="1"/>
</dbReference>
<evidence type="ECO:0000256" key="5">
    <source>
        <dbReference type="ARBA" id="ARBA00023163"/>
    </source>
</evidence>
<keyword evidence="4 8" id="KW-0371">Homeobox</keyword>
<evidence type="ECO:0000256" key="7">
    <source>
        <dbReference type="ARBA" id="ARBA00038021"/>
    </source>
</evidence>
<dbReference type="InterPro" id="IPR009057">
    <property type="entry name" value="Homeodomain-like_sf"/>
</dbReference>
<keyword evidence="5" id="KW-0804">Transcription</keyword>
<dbReference type="GO" id="GO:0003677">
    <property type="term" value="F:DNA binding"/>
    <property type="evidence" value="ECO:0007669"/>
    <property type="project" value="UniProtKB-UniRule"/>
</dbReference>
<dbReference type="InterPro" id="IPR001356">
    <property type="entry name" value="HD"/>
</dbReference>
<dbReference type="AlphaFoldDB" id="L5L566"/>
<evidence type="ECO:0000313" key="11">
    <source>
        <dbReference type="EMBL" id="ELK18193.1"/>
    </source>
</evidence>